<dbReference type="PANTHER" id="PTHR34851">
    <property type="entry name" value="PROTEIN CBG05235-RELATED"/>
    <property type="match status" value="1"/>
</dbReference>
<name>A0AAN5CIQ0_9BILA</name>
<dbReference type="AlphaFoldDB" id="A0AAN5CIQ0"/>
<feature type="transmembrane region" description="Helical" evidence="1">
    <location>
        <begin position="76"/>
        <end position="100"/>
    </location>
</feature>
<evidence type="ECO:0000313" key="3">
    <source>
        <dbReference type="Proteomes" id="UP001328107"/>
    </source>
</evidence>
<comment type="caution">
    <text evidence="2">The sequence shown here is derived from an EMBL/GenBank/DDBJ whole genome shotgun (WGS) entry which is preliminary data.</text>
</comment>
<proteinExistence type="predicted"/>
<feature type="transmembrane region" description="Helical" evidence="1">
    <location>
        <begin position="106"/>
        <end position="128"/>
    </location>
</feature>
<evidence type="ECO:0000256" key="1">
    <source>
        <dbReference type="SAM" id="Phobius"/>
    </source>
</evidence>
<reference evidence="3" key="1">
    <citation type="submission" date="2022-10" db="EMBL/GenBank/DDBJ databases">
        <title>Genome assembly of Pristionchus species.</title>
        <authorList>
            <person name="Yoshida K."/>
            <person name="Sommer R.J."/>
        </authorList>
    </citation>
    <scope>NUCLEOTIDE SEQUENCE [LARGE SCALE GENOMIC DNA]</scope>
    <source>
        <strain evidence="3">RS5460</strain>
    </source>
</reference>
<protein>
    <submittedName>
        <fullName evidence="2">Uncharacterized protein</fullName>
    </submittedName>
</protein>
<dbReference type="PROSITE" id="PS51257">
    <property type="entry name" value="PROKAR_LIPOPROTEIN"/>
    <property type="match status" value="1"/>
</dbReference>
<feature type="transmembrane region" description="Helical" evidence="1">
    <location>
        <begin position="7"/>
        <end position="31"/>
    </location>
</feature>
<accession>A0AAN5CIQ0</accession>
<feature type="transmembrane region" description="Helical" evidence="1">
    <location>
        <begin position="43"/>
        <end position="64"/>
    </location>
</feature>
<keyword evidence="1" id="KW-0812">Transmembrane</keyword>
<organism evidence="2 3">
    <name type="scientific">Pristionchus mayeri</name>
    <dbReference type="NCBI Taxonomy" id="1317129"/>
    <lineage>
        <taxon>Eukaryota</taxon>
        <taxon>Metazoa</taxon>
        <taxon>Ecdysozoa</taxon>
        <taxon>Nematoda</taxon>
        <taxon>Chromadorea</taxon>
        <taxon>Rhabditida</taxon>
        <taxon>Rhabditina</taxon>
        <taxon>Diplogasteromorpha</taxon>
        <taxon>Diplogasteroidea</taxon>
        <taxon>Neodiplogasteridae</taxon>
        <taxon>Pristionchus</taxon>
    </lineage>
</organism>
<keyword evidence="1" id="KW-0472">Membrane</keyword>
<evidence type="ECO:0000313" key="2">
    <source>
        <dbReference type="EMBL" id="GMR45085.1"/>
    </source>
</evidence>
<dbReference type="Proteomes" id="UP001328107">
    <property type="component" value="Unassembled WGS sequence"/>
</dbReference>
<dbReference type="EMBL" id="BTRK01000004">
    <property type="protein sequence ID" value="GMR45085.1"/>
    <property type="molecule type" value="Genomic_DNA"/>
</dbReference>
<dbReference type="PANTHER" id="PTHR34851:SF5">
    <property type="entry name" value="MARVEL DOMAIN-CONTAINING PROTEIN"/>
    <property type="match status" value="1"/>
</dbReference>
<gene>
    <name evidence="2" type="ORF">PMAYCL1PPCAC_15280</name>
</gene>
<keyword evidence="3" id="KW-1185">Reference proteome</keyword>
<sequence length="153" mass="16478">MRCCFDAFSITLGTMIMAGCLVVAGIASIVFECLPSNPHTEGLRITIVVVAAVQTVCALLVFVGCTRRKASLLAPVVIYTILIVIALFVKVLMSIVSLIFPSALSNILVATPFSTVATAVVFLFFVWFSTVFNNCYKCLKDSQSLSEYGHLVA</sequence>
<keyword evidence="1" id="KW-1133">Transmembrane helix</keyword>